<organism evidence="1 2">
    <name type="scientific">Fusobacterium necrophorum</name>
    <dbReference type="NCBI Taxonomy" id="859"/>
    <lineage>
        <taxon>Bacteria</taxon>
        <taxon>Fusobacteriati</taxon>
        <taxon>Fusobacteriota</taxon>
        <taxon>Fusobacteriia</taxon>
        <taxon>Fusobacteriales</taxon>
        <taxon>Fusobacteriaceae</taxon>
        <taxon>Fusobacterium</taxon>
    </lineage>
</organism>
<sequence length="83" mass="9507">MFKLKIVTDKRTKYELAREISLEDGRLGWECTLNILGREAVVGTAYEKEGKDWKLVSDNELTEKLIFLQVDDEIVIGGIKYGN</sequence>
<dbReference type="Proteomes" id="UP001173223">
    <property type="component" value="Unassembled WGS sequence"/>
</dbReference>
<keyword evidence="2" id="KW-1185">Reference proteome</keyword>
<dbReference type="EMBL" id="JAMGTK010000023">
    <property type="protein sequence ID" value="MDK4512783.1"/>
    <property type="molecule type" value="Genomic_DNA"/>
</dbReference>
<dbReference type="AlphaFoldDB" id="A0AAW6WEB7"/>
<reference evidence="1" key="1">
    <citation type="journal article" date="2022" name="Gene">
        <title>A genome-led study on the pathogenesis of Fusobacterium necrophorum infections.</title>
        <authorList>
            <person name="Thapa G."/>
            <person name="Jayal A."/>
            <person name="Sikazwe E."/>
            <person name="Perry T."/>
            <person name="Mohammed Al Balushi A."/>
            <person name="Livingstone P."/>
        </authorList>
    </citation>
    <scope>NUCLEOTIDE SEQUENCE</scope>
    <source>
        <strain evidence="1">BRON_8</strain>
    </source>
</reference>
<gene>
    <name evidence="1" type="ORF">MWG07_11040</name>
</gene>
<protein>
    <submittedName>
        <fullName evidence="1">Uncharacterized protein</fullName>
    </submittedName>
</protein>
<reference evidence="1" key="2">
    <citation type="submission" date="2022-04" db="EMBL/GenBank/DDBJ databases">
        <authorList>
            <person name="Livingstone P.G."/>
        </authorList>
    </citation>
    <scope>NUCLEOTIDE SEQUENCE</scope>
    <source>
        <strain evidence="1">BRON_8</strain>
    </source>
</reference>
<dbReference type="RefSeq" id="WP_285049302.1">
    <property type="nucleotide sequence ID" value="NZ_JAMGTK010000023.1"/>
</dbReference>
<evidence type="ECO:0000313" key="1">
    <source>
        <dbReference type="EMBL" id="MDK4512783.1"/>
    </source>
</evidence>
<name>A0AAW6WEB7_9FUSO</name>
<evidence type="ECO:0000313" key="2">
    <source>
        <dbReference type="Proteomes" id="UP001173223"/>
    </source>
</evidence>
<comment type="caution">
    <text evidence="1">The sequence shown here is derived from an EMBL/GenBank/DDBJ whole genome shotgun (WGS) entry which is preliminary data.</text>
</comment>
<accession>A0AAW6WEB7</accession>
<proteinExistence type="predicted"/>